<dbReference type="GO" id="GO:0005662">
    <property type="term" value="C:DNA replication factor A complex"/>
    <property type="evidence" value="ECO:0007669"/>
    <property type="project" value="TreeGrafter"/>
</dbReference>
<evidence type="ECO:0000313" key="5">
    <source>
        <dbReference type="Proteomes" id="UP001211065"/>
    </source>
</evidence>
<evidence type="ECO:0000256" key="1">
    <source>
        <dbReference type="ARBA" id="ARBA00004123"/>
    </source>
</evidence>
<protein>
    <recommendedName>
        <fullName evidence="6">Replication factor A protein 3</fullName>
    </recommendedName>
</protein>
<name>A0AAD5U1V1_9FUNG</name>
<reference evidence="4" key="1">
    <citation type="submission" date="2020-05" db="EMBL/GenBank/DDBJ databases">
        <title>Phylogenomic resolution of chytrid fungi.</title>
        <authorList>
            <person name="Stajich J.E."/>
            <person name="Amses K."/>
            <person name="Simmons R."/>
            <person name="Seto K."/>
            <person name="Myers J."/>
            <person name="Bonds A."/>
            <person name="Quandt C.A."/>
            <person name="Barry K."/>
            <person name="Liu P."/>
            <person name="Grigoriev I."/>
            <person name="Longcore J.E."/>
            <person name="James T.Y."/>
        </authorList>
    </citation>
    <scope>NUCLEOTIDE SEQUENCE</scope>
    <source>
        <strain evidence="4">JEL0476</strain>
    </source>
</reference>
<dbReference type="Pfam" id="PF08661">
    <property type="entry name" value="Rep_fac-A_3"/>
    <property type="match status" value="1"/>
</dbReference>
<dbReference type="GO" id="GO:0003697">
    <property type="term" value="F:single-stranded DNA binding"/>
    <property type="evidence" value="ECO:0007669"/>
    <property type="project" value="TreeGrafter"/>
</dbReference>
<gene>
    <name evidence="4" type="ORF">HK099_004483</name>
</gene>
<dbReference type="GO" id="GO:0006289">
    <property type="term" value="P:nucleotide-excision repair"/>
    <property type="evidence" value="ECO:0007669"/>
    <property type="project" value="TreeGrafter"/>
</dbReference>
<evidence type="ECO:0000256" key="2">
    <source>
        <dbReference type="ARBA" id="ARBA00009761"/>
    </source>
</evidence>
<dbReference type="GO" id="GO:0006284">
    <property type="term" value="P:base-excision repair"/>
    <property type="evidence" value="ECO:0007669"/>
    <property type="project" value="TreeGrafter"/>
</dbReference>
<dbReference type="Gene3D" id="2.40.50.140">
    <property type="entry name" value="Nucleic acid-binding proteins"/>
    <property type="match status" value="1"/>
</dbReference>
<dbReference type="GO" id="GO:0006298">
    <property type="term" value="P:mismatch repair"/>
    <property type="evidence" value="ECO:0007669"/>
    <property type="project" value="TreeGrafter"/>
</dbReference>
<proteinExistence type="inferred from homology"/>
<dbReference type="InterPro" id="IPR013970">
    <property type="entry name" value="Rfa2"/>
</dbReference>
<dbReference type="CDD" id="cd04479">
    <property type="entry name" value="RPA3"/>
    <property type="match status" value="1"/>
</dbReference>
<dbReference type="GO" id="GO:0006260">
    <property type="term" value="P:DNA replication"/>
    <property type="evidence" value="ECO:0007669"/>
    <property type="project" value="InterPro"/>
</dbReference>
<dbReference type="PANTHER" id="PTHR15114:SF1">
    <property type="entry name" value="REPLICATION PROTEIN A 14 KDA SUBUNIT"/>
    <property type="match status" value="1"/>
</dbReference>
<comment type="similarity">
    <text evidence="2">Belongs to the replication factor A protein 3 family.</text>
</comment>
<evidence type="ECO:0000313" key="4">
    <source>
        <dbReference type="EMBL" id="KAJ3220039.1"/>
    </source>
</evidence>
<evidence type="ECO:0008006" key="6">
    <source>
        <dbReference type="Google" id="ProtNLM"/>
    </source>
</evidence>
<keyword evidence="3" id="KW-0539">Nucleus</keyword>
<dbReference type="GO" id="GO:0003684">
    <property type="term" value="F:damaged DNA binding"/>
    <property type="evidence" value="ECO:0007669"/>
    <property type="project" value="TreeGrafter"/>
</dbReference>
<dbReference type="SUPFAM" id="SSF50249">
    <property type="entry name" value="Nucleic acid-binding proteins"/>
    <property type="match status" value="1"/>
</dbReference>
<accession>A0AAD5U1V1</accession>
<dbReference type="Proteomes" id="UP001211065">
    <property type="component" value="Unassembled WGS sequence"/>
</dbReference>
<keyword evidence="5" id="KW-1185">Reference proteome</keyword>
<dbReference type="InterPro" id="IPR012340">
    <property type="entry name" value="NA-bd_OB-fold"/>
</dbReference>
<comment type="subcellular location">
    <subcellularLocation>
        <location evidence="1">Nucleus</location>
    </subcellularLocation>
</comment>
<evidence type="ECO:0000256" key="3">
    <source>
        <dbReference type="ARBA" id="ARBA00023242"/>
    </source>
</evidence>
<sequence>MNTPRVNSELIGNFKGKTVRIVGRVLSSMEDGTTILESSDGGQVKVKLTSTNGFQQDLYVEVIGKVESDMSIIESSTVEFGDAMDIDSYNKMVLLSLQFPDLF</sequence>
<dbReference type="PANTHER" id="PTHR15114">
    <property type="entry name" value="REPLICATION PROTEIN A3"/>
    <property type="match status" value="1"/>
</dbReference>
<dbReference type="GO" id="GO:0035861">
    <property type="term" value="C:site of double-strand break"/>
    <property type="evidence" value="ECO:0007669"/>
    <property type="project" value="TreeGrafter"/>
</dbReference>
<dbReference type="GO" id="GO:0000724">
    <property type="term" value="P:double-strand break repair via homologous recombination"/>
    <property type="evidence" value="ECO:0007669"/>
    <property type="project" value="TreeGrafter"/>
</dbReference>
<comment type="caution">
    <text evidence="4">The sequence shown here is derived from an EMBL/GenBank/DDBJ whole genome shotgun (WGS) entry which is preliminary data.</text>
</comment>
<dbReference type="AlphaFoldDB" id="A0AAD5U1V1"/>
<dbReference type="EMBL" id="JADGJW010000318">
    <property type="protein sequence ID" value="KAJ3220039.1"/>
    <property type="molecule type" value="Genomic_DNA"/>
</dbReference>
<organism evidence="4 5">
    <name type="scientific">Clydaea vesicula</name>
    <dbReference type="NCBI Taxonomy" id="447962"/>
    <lineage>
        <taxon>Eukaryota</taxon>
        <taxon>Fungi</taxon>
        <taxon>Fungi incertae sedis</taxon>
        <taxon>Chytridiomycota</taxon>
        <taxon>Chytridiomycota incertae sedis</taxon>
        <taxon>Chytridiomycetes</taxon>
        <taxon>Lobulomycetales</taxon>
        <taxon>Lobulomycetaceae</taxon>
        <taxon>Clydaea</taxon>
    </lineage>
</organism>